<protein>
    <recommendedName>
        <fullName evidence="9">Lipoprotein signal peptidase</fullName>
        <ecNumber evidence="9">3.4.23.36</ecNumber>
    </recommendedName>
    <alternativeName>
        <fullName evidence="9">Prolipoprotein signal peptidase</fullName>
    </alternativeName>
    <alternativeName>
        <fullName evidence="9">Signal peptidase II</fullName>
        <shortName evidence="9">SPase II</shortName>
    </alternativeName>
</protein>
<proteinExistence type="inferred from homology"/>
<keyword evidence="3 9" id="KW-0645">Protease</keyword>
<keyword evidence="7 9" id="KW-1133">Transmembrane helix</keyword>
<comment type="subcellular location">
    <subcellularLocation>
        <location evidence="9">Cell membrane</location>
        <topology evidence="9">Multi-pass membrane protein</topology>
    </subcellularLocation>
</comment>
<evidence type="ECO:0000313" key="13">
    <source>
        <dbReference type="Proteomes" id="UP000295793"/>
    </source>
</evidence>
<feature type="active site" evidence="9">
    <location>
        <position position="127"/>
    </location>
</feature>
<evidence type="ECO:0000256" key="7">
    <source>
        <dbReference type="ARBA" id="ARBA00022989"/>
    </source>
</evidence>
<organism evidence="12 13">
    <name type="scientific">Reinekea marinisedimentorum</name>
    <dbReference type="NCBI Taxonomy" id="230495"/>
    <lineage>
        <taxon>Bacteria</taxon>
        <taxon>Pseudomonadati</taxon>
        <taxon>Pseudomonadota</taxon>
        <taxon>Gammaproteobacteria</taxon>
        <taxon>Oceanospirillales</taxon>
        <taxon>Saccharospirillaceae</taxon>
        <taxon>Reinekea</taxon>
    </lineage>
</organism>
<evidence type="ECO:0000256" key="6">
    <source>
        <dbReference type="ARBA" id="ARBA00022801"/>
    </source>
</evidence>
<accession>A0A4R3IB97</accession>
<dbReference type="HAMAP" id="MF_00161">
    <property type="entry name" value="LspA"/>
    <property type="match status" value="1"/>
</dbReference>
<feature type="transmembrane region" description="Helical" evidence="9">
    <location>
        <begin position="72"/>
        <end position="92"/>
    </location>
</feature>
<dbReference type="PANTHER" id="PTHR33695">
    <property type="entry name" value="LIPOPROTEIN SIGNAL PEPTIDASE"/>
    <property type="match status" value="1"/>
</dbReference>
<dbReference type="PANTHER" id="PTHR33695:SF1">
    <property type="entry name" value="LIPOPROTEIN SIGNAL PEPTIDASE"/>
    <property type="match status" value="1"/>
</dbReference>
<dbReference type="GO" id="GO:0005886">
    <property type="term" value="C:plasma membrane"/>
    <property type="evidence" value="ECO:0007669"/>
    <property type="project" value="UniProtKB-SubCell"/>
</dbReference>
<comment type="function">
    <text evidence="9 10">This protein specifically catalyzes the removal of signal peptides from prolipoproteins.</text>
</comment>
<name>A0A4R3IB97_9GAMM</name>
<evidence type="ECO:0000256" key="1">
    <source>
        <dbReference type="ARBA" id="ARBA00006139"/>
    </source>
</evidence>
<keyword evidence="6 9" id="KW-0378">Hydrolase</keyword>
<dbReference type="EC" id="3.4.23.36" evidence="9"/>
<comment type="pathway">
    <text evidence="9">Protein modification; lipoprotein biosynthesis (signal peptide cleavage).</text>
</comment>
<evidence type="ECO:0000256" key="10">
    <source>
        <dbReference type="RuleBase" id="RU000594"/>
    </source>
</evidence>
<dbReference type="NCBIfam" id="TIGR00077">
    <property type="entry name" value="lspA"/>
    <property type="match status" value="1"/>
</dbReference>
<comment type="similarity">
    <text evidence="1 9 11">Belongs to the peptidase A8 family.</text>
</comment>
<dbReference type="UniPathway" id="UPA00665"/>
<dbReference type="GO" id="GO:0004190">
    <property type="term" value="F:aspartic-type endopeptidase activity"/>
    <property type="evidence" value="ECO:0007669"/>
    <property type="project" value="UniProtKB-UniRule"/>
</dbReference>
<sequence length="167" mass="18199">MNKPMLKTRLKYIAPIVLVGIFLDQLTKVWAVSALKGGPRYSFLADTLRIAYAENIGAFLGLGNNLPPQLRFWIFTALVGLFLMGLLVYLFIGKDVDTISLVALSLVFAGGFSNFIDRAMNEGAVVDFLNVGFGGLRTGIFNVADMYIMAGAALIIAGHWFVSKKSN</sequence>
<feature type="transmembrane region" description="Helical" evidence="9">
    <location>
        <begin position="140"/>
        <end position="162"/>
    </location>
</feature>
<evidence type="ECO:0000313" key="12">
    <source>
        <dbReference type="EMBL" id="TCS43880.1"/>
    </source>
</evidence>
<dbReference type="AlphaFoldDB" id="A0A4R3IB97"/>
<reference evidence="12 13" key="1">
    <citation type="submission" date="2019-03" db="EMBL/GenBank/DDBJ databases">
        <title>Genomic Encyclopedia of Archaeal and Bacterial Type Strains, Phase II (KMG-II): from individual species to whole genera.</title>
        <authorList>
            <person name="Goeker M."/>
        </authorList>
    </citation>
    <scope>NUCLEOTIDE SEQUENCE [LARGE SCALE GENOMIC DNA]</scope>
    <source>
        <strain evidence="12 13">DSM 15388</strain>
    </source>
</reference>
<dbReference type="RefSeq" id="WP_132699009.1">
    <property type="nucleotide sequence ID" value="NZ_SLZR01000001.1"/>
</dbReference>
<dbReference type="Proteomes" id="UP000295793">
    <property type="component" value="Unassembled WGS sequence"/>
</dbReference>
<evidence type="ECO:0000256" key="3">
    <source>
        <dbReference type="ARBA" id="ARBA00022670"/>
    </source>
</evidence>
<dbReference type="Pfam" id="PF01252">
    <property type="entry name" value="Peptidase_A8"/>
    <property type="match status" value="1"/>
</dbReference>
<dbReference type="PROSITE" id="PS00855">
    <property type="entry name" value="SPASE_II"/>
    <property type="match status" value="1"/>
</dbReference>
<comment type="caution">
    <text evidence="12">The sequence shown here is derived from an EMBL/GenBank/DDBJ whole genome shotgun (WGS) entry which is preliminary data.</text>
</comment>
<comment type="catalytic activity">
    <reaction evidence="9 10">
        <text>Release of signal peptides from bacterial membrane prolipoproteins. Hydrolyzes -Xaa-Yaa-Zaa-|-(S,diacylglyceryl)Cys-, in which Xaa is hydrophobic (preferably Leu), and Yaa (Ala or Ser) and Zaa (Gly or Ala) have small, neutral side chains.</text>
        <dbReference type="EC" id="3.4.23.36"/>
    </reaction>
</comment>
<dbReference type="GO" id="GO:0006508">
    <property type="term" value="P:proteolysis"/>
    <property type="evidence" value="ECO:0007669"/>
    <property type="project" value="UniProtKB-KW"/>
</dbReference>
<keyword evidence="8 9" id="KW-0472">Membrane</keyword>
<dbReference type="OrthoDB" id="9810259at2"/>
<dbReference type="InterPro" id="IPR001872">
    <property type="entry name" value="Peptidase_A8"/>
</dbReference>
<evidence type="ECO:0000256" key="9">
    <source>
        <dbReference type="HAMAP-Rule" id="MF_00161"/>
    </source>
</evidence>
<dbReference type="PRINTS" id="PR00781">
    <property type="entry name" value="LIPOSIGPTASE"/>
</dbReference>
<keyword evidence="5 9" id="KW-0064">Aspartyl protease</keyword>
<evidence type="ECO:0000256" key="4">
    <source>
        <dbReference type="ARBA" id="ARBA00022692"/>
    </source>
</evidence>
<keyword evidence="2 9" id="KW-1003">Cell membrane</keyword>
<evidence type="ECO:0000256" key="11">
    <source>
        <dbReference type="RuleBase" id="RU004181"/>
    </source>
</evidence>
<comment type="caution">
    <text evidence="9">Lacks conserved residue(s) required for the propagation of feature annotation.</text>
</comment>
<evidence type="ECO:0000256" key="5">
    <source>
        <dbReference type="ARBA" id="ARBA00022750"/>
    </source>
</evidence>
<feature type="transmembrane region" description="Helical" evidence="9">
    <location>
        <begin position="99"/>
        <end position="120"/>
    </location>
</feature>
<dbReference type="EMBL" id="SLZR01000001">
    <property type="protein sequence ID" value="TCS43880.1"/>
    <property type="molecule type" value="Genomic_DNA"/>
</dbReference>
<feature type="active site" evidence="9">
    <location>
        <position position="145"/>
    </location>
</feature>
<gene>
    <name evidence="9" type="primary">lspA</name>
    <name evidence="12" type="ORF">BCF53_101223</name>
</gene>
<keyword evidence="4 9" id="KW-0812">Transmembrane</keyword>
<evidence type="ECO:0000256" key="8">
    <source>
        <dbReference type="ARBA" id="ARBA00023136"/>
    </source>
</evidence>
<keyword evidence="13" id="KW-1185">Reference proteome</keyword>
<evidence type="ECO:0000256" key="2">
    <source>
        <dbReference type="ARBA" id="ARBA00022475"/>
    </source>
</evidence>